<comment type="caution">
    <text evidence="5">The sequence shown here is derived from an EMBL/GenBank/DDBJ whole genome shotgun (WGS) entry which is preliminary data.</text>
</comment>
<evidence type="ECO:0000256" key="2">
    <source>
        <dbReference type="ARBA" id="ARBA00023012"/>
    </source>
</evidence>
<dbReference type="InterPro" id="IPR011006">
    <property type="entry name" value="CheY-like_superfamily"/>
</dbReference>
<dbReference type="SUPFAM" id="SSF52172">
    <property type="entry name" value="CheY-like"/>
    <property type="match status" value="1"/>
</dbReference>
<dbReference type="GO" id="GO:0000160">
    <property type="term" value="P:phosphorelay signal transduction system"/>
    <property type="evidence" value="ECO:0007669"/>
    <property type="project" value="UniProtKB-KW"/>
</dbReference>
<evidence type="ECO:0000259" key="4">
    <source>
        <dbReference type="PROSITE" id="PS50110"/>
    </source>
</evidence>
<dbReference type="Gene3D" id="3.40.50.2300">
    <property type="match status" value="1"/>
</dbReference>
<keyword evidence="2" id="KW-0902">Two-component regulatory system</keyword>
<dbReference type="eggNOG" id="COG0784">
    <property type="taxonomic scope" value="Bacteria"/>
</dbReference>
<proteinExistence type="predicted"/>
<evidence type="ECO:0000256" key="1">
    <source>
        <dbReference type="ARBA" id="ARBA00022553"/>
    </source>
</evidence>
<accession>J2Y541</accession>
<dbReference type="PROSITE" id="PS50110">
    <property type="entry name" value="RESPONSE_REGULATORY"/>
    <property type="match status" value="1"/>
</dbReference>
<evidence type="ECO:0000313" key="5">
    <source>
        <dbReference type="EMBL" id="EJL02281.1"/>
    </source>
</evidence>
<dbReference type="CDD" id="cd00156">
    <property type="entry name" value="REC"/>
    <property type="match status" value="1"/>
</dbReference>
<gene>
    <name evidence="5" type="ORF">PflQ2_3554</name>
</gene>
<sequence>MITNWEEIGPFEGEVLIVEDDQTLRVLMVEILEDIGAETVAFGSADEALIYLLQSQVRCCLVIVDYGVPGQINGMDFIKMVRGKWPSIGSILTSGYQFLPGSVPGPTLYLQKPWAVNDLIASMKHLLQRTS</sequence>
<dbReference type="PANTHER" id="PTHR44591">
    <property type="entry name" value="STRESS RESPONSE REGULATOR PROTEIN 1"/>
    <property type="match status" value="1"/>
</dbReference>
<dbReference type="EMBL" id="AGBM01000001">
    <property type="protein sequence ID" value="EJL02281.1"/>
    <property type="molecule type" value="Genomic_DNA"/>
</dbReference>
<keyword evidence="1 3" id="KW-0597">Phosphoprotein</keyword>
<organism evidence="5">
    <name type="scientific">Pseudomonas fluorescens (strain Q2-87)</name>
    <dbReference type="NCBI Taxonomy" id="1038922"/>
    <lineage>
        <taxon>Bacteria</taxon>
        <taxon>Pseudomonadati</taxon>
        <taxon>Pseudomonadota</taxon>
        <taxon>Gammaproteobacteria</taxon>
        <taxon>Pseudomonadales</taxon>
        <taxon>Pseudomonadaceae</taxon>
        <taxon>Pseudomonas</taxon>
    </lineage>
</organism>
<dbReference type="Pfam" id="PF00072">
    <property type="entry name" value="Response_reg"/>
    <property type="match status" value="1"/>
</dbReference>
<feature type="domain" description="Response regulatory" evidence="4">
    <location>
        <begin position="14"/>
        <end position="127"/>
    </location>
</feature>
<dbReference type="AlphaFoldDB" id="J2Y541"/>
<evidence type="ECO:0000256" key="3">
    <source>
        <dbReference type="PROSITE-ProRule" id="PRU00169"/>
    </source>
</evidence>
<feature type="modified residue" description="4-aspartylphosphate" evidence="3">
    <location>
        <position position="65"/>
    </location>
</feature>
<dbReference type="Proteomes" id="UP000007289">
    <property type="component" value="Chromosome"/>
</dbReference>
<dbReference type="InterPro" id="IPR050595">
    <property type="entry name" value="Bact_response_regulator"/>
</dbReference>
<dbReference type="PANTHER" id="PTHR44591:SF14">
    <property type="entry name" value="PROTEIN PILG"/>
    <property type="match status" value="1"/>
</dbReference>
<reference evidence="5" key="1">
    <citation type="journal article" date="2012" name="PLoS Genet.">
        <title>Comparative Genomics of Plant-Associated Pseudomonas spp.: Insights into Diversity and Inheritance of Traits Involved in Multitrophic Interactions.</title>
        <authorList>
            <person name="Loper J.E."/>
            <person name="Hassan K.A."/>
            <person name="Mavrodi D.V."/>
            <person name="Davis E.W.II."/>
            <person name="Lim C.K."/>
            <person name="Shaffer B.T."/>
            <person name="Elbourne L.D."/>
            <person name="Stockwell V.O."/>
            <person name="Hartney S.L."/>
            <person name="Breakwell K."/>
            <person name="Henkels M.D."/>
            <person name="Tetu S.G."/>
            <person name="Rangel L.I."/>
            <person name="Kidarsa T.A."/>
            <person name="Wilson N.L."/>
            <person name="van de Mortel J.E."/>
            <person name="Song C."/>
            <person name="Blumhagen R."/>
            <person name="Radune D."/>
            <person name="Hostetler J.B."/>
            <person name="Brinkac L.M."/>
            <person name="Durkin A.S."/>
            <person name="Kluepfel D.A."/>
            <person name="Wechter W.P."/>
            <person name="Anderson A.J."/>
            <person name="Kim Y.C."/>
            <person name="Pierson L.S.III."/>
            <person name="Pierson E.A."/>
            <person name="Lindow S.E."/>
            <person name="Kobayashi D.Y."/>
            <person name="Raaijmakers J.M."/>
            <person name="Weller D.M."/>
            <person name="Thomashow L.S."/>
            <person name="Allen A.E."/>
            <person name="Paulsen I.T."/>
        </authorList>
    </citation>
    <scope>NUCLEOTIDE SEQUENCE [LARGE SCALE GENOMIC DNA]</scope>
    <source>
        <strain evidence="5">Q2-87</strain>
    </source>
</reference>
<name>J2Y541_PSEFQ</name>
<dbReference type="HOGENOM" id="CLU_000445_69_8_6"/>
<dbReference type="SMART" id="SM00448">
    <property type="entry name" value="REC"/>
    <property type="match status" value="1"/>
</dbReference>
<dbReference type="InterPro" id="IPR001789">
    <property type="entry name" value="Sig_transdc_resp-reg_receiver"/>
</dbReference>
<protein>
    <submittedName>
        <fullName evidence="5">Response regulator</fullName>
    </submittedName>
</protein>